<keyword evidence="3 6" id="KW-0812">Transmembrane</keyword>
<keyword evidence="9" id="KW-1185">Reference proteome</keyword>
<comment type="subcellular location">
    <subcellularLocation>
        <location evidence="1">Cell membrane</location>
        <topology evidence="1">Multi-pass membrane protein</topology>
    </subcellularLocation>
</comment>
<reference evidence="8 9" key="1">
    <citation type="journal article" date="2019" name="Int. J. Syst. Evol. Microbiol.">
        <title>The Global Catalogue of Microorganisms (GCM) 10K type strain sequencing project: providing services to taxonomists for standard genome sequencing and annotation.</title>
        <authorList>
            <consortium name="The Broad Institute Genomics Platform"/>
            <consortium name="The Broad Institute Genome Sequencing Center for Infectious Disease"/>
            <person name="Wu L."/>
            <person name="Ma J."/>
        </authorList>
    </citation>
    <scope>NUCLEOTIDE SEQUENCE [LARGE SCALE GENOMIC DNA]</scope>
    <source>
        <strain evidence="8 9">JCM 13850</strain>
    </source>
</reference>
<evidence type="ECO:0000256" key="6">
    <source>
        <dbReference type="SAM" id="Phobius"/>
    </source>
</evidence>
<keyword evidence="5 6" id="KW-0472">Membrane</keyword>
<evidence type="ECO:0000259" key="7">
    <source>
        <dbReference type="Pfam" id="PF06271"/>
    </source>
</evidence>
<feature type="transmembrane region" description="Helical" evidence="6">
    <location>
        <begin position="129"/>
        <end position="146"/>
    </location>
</feature>
<evidence type="ECO:0000256" key="5">
    <source>
        <dbReference type="ARBA" id="ARBA00023136"/>
    </source>
</evidence>
<organism evidence="8 9">
    <name type="scientific">Actinomadura napierensis</name>
    <dbReference type="NCBI Taxonomy" id="267854"/>
    <lineage>
        <taxon>Bacteria</taxon>
        <taxon>Bacillati</taxon>
        <taxon>Actinomycetota</taxon>
        <taxon>Actinomycetes</taxon>
        <taxon>Streptosporangiales</taxon>
        <taxon>Thermomonosporaceae</taxon>
        <taxon>Actinomadura</taxon>
    </lineage>
</organism>
<evidence type="ECO:0000256" key="1">
    <source>
        <dbReference type="ARBA" id="ARBA00004651"/>
    </source>
</evidence>
<protein>
    <recommendedName>
        <fullName evidence="7">RDD domain-containing protein</fullName>
    </recommendedName>
</protein>
<dbReference type="EMBL" id="BAAAMR010000090">
    <property type="protein sequence ID" value="GAA2160199.1"/>
    <property type="molecule type" value="Genomic_DNA"/>
</dbReference>
<name>A0ABN3ACF4_9ACTN</name>
<comment type="caution">
    <text evidence="8">The sequence shown here is derived from an EMBL/GenBank/DDBJ whole genome shotgun (WGS) entry which is preliminary data.</text>
</comment>
<sequence length="206" mass="21804">MLDDARPGSEPSAHLAPGVVLPGSVPAGRVRRCAAGLVDALLLGAVMEPLTRLAAHPDRGHAVVGGALRHPWEKYDVPLLLAGHAVLLVVGIAYFTILHSGWGQTFGKRLLGIRLMNADGSTTASRRQIVRRAVFVGLVQVAQFMLADLVPFGSLLGLLLLLDSAWILWDQRCQAIHDKVAGTVVVRALPGAPNPYARGRLSPSGA</sequence>
<keyword evidence="2" id="KW-1003">Cell membrane</keyword>
<keyword evidence="4 6" id="KW-1133">Transmembrane helix</keyword>
<evidence type="ECO:0000313" key="9">
    <source>
        <dbReference type="Proteomes" id="UP001501020"/>
    </source>
</evidence>
<dbReference type="Proteomes" id="UP001501020">
    <property type="component" value="Unassembled WGS sequence"/>
</dbReference>
<dbReference type="Pfam" id="PF06271">
    <property type="entry name" value="RDD"/>
    <property type="match status" value="1"/>
</dbReference>
<gene>
    <name evidence="8" type="ORF">GCM10009727_73070</name>
</gene>
<dbReference type="InterPro" id="IPR051791">
    <property type="entry name" value="Pra-immunoreactive"/>
</dbReference>
<feature type="domain" description="RDD" evidence="7">
    <location>
        <begin position="27"/>
        <end position="182"/>
    </location>
</feature>
<dbReference type="PANTHER" id="PTHR36115:SF6">
    <property type="entry name" value="PROLINE-RICH ANTIGEN HOMOLOG"/>
    <property type="match status" value="1"/>
</dbReference>
<proteinExistence type="predicted"/>
<evidence type="ECO:0000256" key="4">
    <source>
        <dbReference type="ARBA" id="ARBA00022989"/>
    </source>
</evidence>
<feature type="transmembrane region" description="Helical" evidence="6">
    <location>
        <begin position="77"/>
        <end position="98"/>
    </location>
</feature>
<dbReference type="PANTHER" id="PTHR36115">
    <property type="entry name" value="PROLINE-RICH ANTIGEN HOMOLOG-RELATED"/>
    <property type="match status" value="1"/>
</dbReference>
<dbReference type="InterPro" id="IPR010432">
    <property type="entry name" value="RDD"/>
</dbReference>
<evidence type="ECO:0000256" key="2">
    <source>
        <dbReference type="ARBA" id="ARBA00022475"/>
    </source>
</evidence>
<evidence type="ECO:0000256" key="3">
    <source>
        <dbReference type="ARBA" id="ARBA00022692"/>
    </source>
</evidence>
<accession>A0ABN3ACF4</accession>
<evidence type="ECO:0000313" key="8">
    <source>
        <dbReference type="EMBL" id="GAA2160199.1"/>
    </source>
</evidence>